<dbReference type="EMBL" id="NHYD01002352">
    <property type="protein sequence ID" value="PPQ87174.1"/>
    <property type="molecule type" value="Genomic_DNA"/>
</dbReference>
<dbReference type="GO" id="GO:0003677">
    <property type="term" value="F:DNA binding"/>
    <property type="evidence" value="ECO:0007669"/>
    <property type="project" value="UniProtKB-KW"/>
</dbReference>
<comment type="caution">
    <text evidence="6">The sequence shown here is derived from an EMBL/GenBank/DDBJ whole genome shotgun (WGS) entry which is preliminary data.</text>
</comment>
<evidence type="ECO:0000259" key="5">
    <source>
        <dbReference type="Pfam" id="PF02747"/>
    </source>
</evidence>
<feature type="compositionally biased region" description="Acidic residues" evidence="3">
    <location>
        <begin position="240"/>
        <end position="256"/>
    </location>
</feature>
<dbReference type="Pfam" id="PF02747">
    <property type="entry name" value="PCNA_C"/>
    <property type="match status" value="1"/>
</dbReference>
<dbReference type="GO" id="GO:0006272">
    <property type="term" value="P:leading strand elongation"/>
    <property type="evidence" value="ECO:0007669"/>
    <property type="project" value="TreeGrafter"/>
</dbReference>
<dbReference type="GO" id="GO:0043626">
    <property type="term" value="C:PCNA complex"/>
    <property type="evidence" value="ECO:0007669"/>
    <property type="project" value="TreeGrafter"/>
</dbReference>
<dbReference type="InterPro" id="IPR046938">
    <property type="entry name" value="DNA_clamp_sf"/>
</dbReference>
<evidence type="ECO:0000313" key="6">
    <source>
        <dbReference type="EMBL" id="PPQ87174.1"/>
    </source>
</evidence>
<dbReference type="STRING" id="93625.A0A409X901"/>
<dbReference type="InParanoid" id="A0A409X901"/>
<dbReference type="GO" id="GO:0006298">
    <property type="term" value="P:mismatch repair"/>
    <property type="evidence" value="ECO:0007669"/>
    <property type="project" value="TreeGrafter"/>
</dbReference>
<evidence type="ECO:0000256" key="1">
    <source>
        <dbReference type="ARBA" id="ARBA00010462"/>
    </source>
</evidence>
<evidence type="ECO:0008006" key="8">
    <source>
        <dbReference type="Google" id="ProtNLM"/>
    </source>
</evidence>
<feature type="compositionally biased region" description="Basic residues" evidence="3">
    <location>
        <begin position="225"/>
        <end position="236"/>
    </location>
</feature>
<dbReference type="GO" id="GO:0019985">
    <property type="term" value="P:translesion synthesis"/>
    <property type="evidence" value="ECO:0007669"/>
    <property type="project" value="TreeGrafter"/>
</dbReference>
<evidence type="ECO:0000259" key="4">
    <source>
        <dbReference type="Pfam" id="PF00705"/>
    </source>
</evidence>
<protein>
    <recommendedName>
        <fullName evidence="8">Proliferating cell nuclear antigen PCNA C-terminal domain-containing protein</fullName>
    </recommendedName>
</protein>
<dbReference type="PANTHER" id="PTHR11352">
    <property type="entry name" value="PROLIFERATING CELL NUCLEAR ANTIGEN"/>
    <property type="match status" value="1"/>
</dbReference>
<feature type="compositionally biased region" description="Basic and acidic residues" evidence="3">
    <location>
        <begin position="185"/>
        <end position="202"/>
    </location>
</feature>
<reference evidence="6 7" key="1">
    <citation type="journal article" date="2018" name="Evol. Lett.">
        <title>Horizontal gene cluster transfer increased hallucinogenic mushroom diversity.</title>
        <authorList>
            <person name="Reynolds H.T."/>
            <person name="Vijayakumar V."/>
            <person name="Gluck-Thaler E."/>
            <person name="Korotkin H.B."/>
            <person name="Matheny P.B."/>
            <person name="Slot J.C."/>
        </authorList>
    </citation>
    <scope>NUCLEOTIDE SEQUENCE [LARGE SCALE GENOMIC DNA]</scope>
    <source>
        <strain evidence="6 7">2631</strain>
    </source>
</reference>
<dbReference type="InterPro" id="IPR022648">
    <property type="entry name" value="Pr_cel_nuc_antig_N"/>
</dbReference>
<sequence>MQTTPSLSTPRLLPQHNARSQTPRSRHAQKAARWQQTLPVISRNAPVKELVTDANFECNEEGIVLQAMYNSHIAPVSIPLRQAHAAGGEPDLAHQGAQVREGRHMHIEGGGRGRRAESDSNRIAEYDMKLMDIDADTFTIPETPFTRIVRDLSQLGESVRIEVLKEGVRFASDGEAANRSVLLRQSDRGHVSEGTIKPKVEDGAEGSGEADEAKEEDKDEEGGGKAKKAKKLKIKKEKAEEDIEMVEDDDEDEDEESFKRAD</sequence>
<name>A0A409X901_PSICY</name>
<organism evidence="6 7">
    <name type="scientific">Psilocybe cyanescens</name>
    <dbReference type="NCBI Taxonomy" id="93625"/>
    <lineage>
        <taxon>Eukaryota</taxon>
        <taxon>Fungi</taxon>
        <taxon>Dikarya</taxon>
        <taxon>Basidiomycota</taxon>
        <taxon>Agaricomycotina</taxon>
        <taxon>Agaricomycetes</taxon>
        <taxon>Agaricomycetidae</taxon>
        <taxon>Agaricales</taxon>
        <taxon>Agaricineae</taxon>
        <taxon>Strophariaceae</taxon>
        <taxon>Psilocybe</taxon>
    </lineage>
</organism>
<feature type="region of interest" description="Disordered" evidence="3">
    <location>
        <begin position="184"/>
        <end position="262"/>
    </location>
</feature>
<dbReference type="AlphaFoldDB" id="A0A409X901"/>
<accession>A0A409X901</accession>
<evidence type="ECO:0000256" key="3">
    <source>
        <dbReference type="SAM" id="MobiDB-lite"/>
    </source>
</evidence>
<dbReference type="Gene3D" id="3.10.150.10">
    <property type="entry name" value="DNA Polymerase III, subunit A, domain 2"/>
    <property type="match status" value="1"/>
</dbReference>
<feature type="domain" description="Proliferating cell nuclear antigen PCNA C-terminal" evidence="5">
    <location>
        <begin position="137"/>
        <end position="197"/>
    </location>
</feature>
<dbReference type="InterPro" id="IPR022649">
    <property type="entry name" value="Pr_cel_nuc_antig_C"/>
</dbReference>
<dbReference type="Gene3D" id="3.70.10.10">
    <property type="match status" value="1"/>
</dbReference>
<feature type="domain" description="Proliferating cell nuclear antigen PCNA N-terminal" evidence="4">
    <location>
        <begin position="47"/>
        <end position="82"/>
    </location>
</feature>
<dbReference type="GO" id="GO:0006275">
    <property type="term" value="P:regulation of DNA replication"/>
    <property type="evidence" value="ECO:0007669"/>
    <property type="project" value="InterPro"/>
</dbReference>
<feature type="compositionally biased region" description="Acidic residues" evidence="3">
    <location>
        <begin position="208"/>
        <end position="220"/>
    </location>
</feature>
<dbReference type="SUPFAM" id="SSF55979">
    <property type="entry name" value="DNA clamp"/>
    <property type="match status" value="2"/>
</dbReference>
<keyword evidence="7" id="KW-1185">Reference proteome</keyword>
<dbReference type="PANTHER" id="PTHR11352:SF0">
    <property type="entry name" value="PROLIFERATING CELL NUCLEAR ANTIGEN"/>
    <property type="match status" value="1"/>
</dbReference>
<dbReference type="Pfam" id="PF00705">
    <property type="entry name" value="PCNA_N"/>
    <property type="match status" value="1"/>
</dbReference>
<gene>
    <name evidence="6" type="ORF">CVT25_014672</name>
</gene>
<evidence type="ECO:0000256" key="2">
    <source>
        <dbReference type="ARBA" id="ARBA00023125"/>
    </source>
</evidence>
<evidence type="ECO:0000313" key="7">
    <source>
        <dbReference type="Proteomes" id="UP000283269"/>
    </source>
</evidence>
<keyword evidence="2" id="KW-0238">DNA-binding</keyword>
<dbReference type="Proteomes" id="UP000283269">
    <property type="component" value="Unassembled WGS sequence"/>
</dbReference>
<feature type="region of interest" description="Disordered" evidence="3">
    <location>
        <begin position="1"/>
        <end position="35"/>
    </location>
</feature>
<dbReference type="OrthoDB" id="534348at2759"/>
<dbReference type="GO" id="GO:0030337">
    <property type="term" value="F:DNA polymerase processivity factor activity"/>
    <property type="evidence" value="ECO:0007669"/>
    <property type="project" value="InterPro"/>
</dbReference>
<proteinExistence type="inferred from homology"/>
<comment type="similarity">
    <text evidence="1">Belongs to the PCNA family.</text>
</comment>
<dbReference type="InterPro" id="IPR000730">
    <property type="entry name" value="Pr_cel_nuc_antig"/>
</dbReference>